<dbReference type="PANTHER" id="PTHR42951:SF17">
    <property type="entry name" value="METALLO-BETA-LACTAMASE DOMAIN-CONTAINING PROTEIN"/>
    <property type="match status" value="1"/>
</dbReference>
<dbReference type="PANTHER" id="PTHR42951">
    <property type="entry name" value="METALLO-BETA-LACTAMASE DOMAIN-CONTAINING"/>
    <property type="match status" value="1"/>
</dbReference>
<gene>
    <name evidence="2" type="ORF">EG028_02715</name>
</gene>
<keyword evidence="2" id="KW-0378">Hydrolase</keyword>
<dbReference type="GO" id="GO:0016787">
    <property type="term" value="F:hydrolase activity"/>
    <property type="evidence" value="ECO:0007669"/>
    <property type="project" value="UniProtKB-KW"/>
</dbReference>
<accession>A0A3N4MME0</accession>
<dbReference type="SUPFAM" id="SSF56281">
    <property type="entry name" value="Metallo-hydrolase/oxidoreductase"/>
    <property type="match status" value="1"/>
</dbReference>
<dbReference type="EMBL" id="RMBX01000001">
    <property type="protein sequence ID" value="RPD43226.1"/>
    <property type="molecule type" value="Genomic_DNA"/>
</dbReference>
<dbReference type="Proteomes" id="UP000279089">
    <property type="component" value="Unassembled WGS sequence"/>
</dbReference>
<dbReference type="SMART" id="SM00849">
    <property type="entry name" value="Lactamase_B"/>
    <property type="match status" value="1"/>
</dbReference>
<proteinExistence type="predicted"/>
<dbReference type="InterPro" id="IPR036866">
    <property type="entry name" value="RibonucZ/Hydroxyglut_hydro"/>
</dbReference>
<evidence type="ECO:0000259" key="1">
    <source>
        <dbReference type="SMART" id="SM00849"/>
    </source>
</evidence>
<reference evidence="3" key="1">
    <citation type="submission" date="2018-11" db="EMBL/GenBank/DDBJ databases">
        <title>Chitinophaga lutea sp.nov., isolate from arsenic contaminated soil.</title>
        <authorList>
            <person name="Zong Y."/>
        </authorList>
    </citation>
    <scope>NUCLEOTIDE SEQUENCE [LARGE SCALE GENOMIC DNA]</scope>
    <source>
        <strain evidence="3">YLT18</strain>
    </source>
</reference>
<sequence length="264" mass="29440">MSIRRITENVYELQLGKVNAFLVEDEKLTLIDTGVPDSTGQIIEMIREIGRQPEELKHILLTHSHPDHAGSAAQLKVITGAKVYMHPAEKLNVEKGFVAKPPVPYFTSLVNKMMYNLFIKNAPGYIPSTKVDVLLQDGDWLPVAGGLHAIHVPGHSAGQLAFFMPGRKNVLFAADAADNLFGLSYSCFYENFTEAEHSLEKLSTFDFDIACFGHGKSITRRASEKFRTKFLAHKHKAPAPKAAKPYLVVEQESIVRIQEPEEKI</sequence>
<dbReference type="AlphaFoldDB" id="A0A3N4MME0"/>
<dbReference type="InterPro" id="IPR050855">
    <property type="entry name" value="NDM-1-like"/>
</dbReference>
<organism evidence="2 3">
    <name type="scientific">Chitinophaga barathri</name>
    <dbReference type="NCBI Taxonomy" id="1647451"/>
    <lineage>
        <taxon>Bacteria</taxon>
        <taxon>Pseudomonadati</taxon>
        <taxon>Bacteroidota</taxon>
        <taxon>Chitinophagia</taxon>
        <taxon>Chitinophagales</taxon>
        <taxon>Chitinophagaceae</taxon>
        <taxon>Chitinophaga</taxon>
    </lineage>
</organism>
<dbReference type="InterPro" id="IPR001279">
    <property type="entry name" value="Metallo-B-lactamas"/>
</dbReference>
<evidence type="ECO:0000313" key="3">
    <source>
        <dbReference type="Proteomes" id="UP000279089"/>
    </source>
</evidence>
<keyword evidence="3" id="KW-1185">Reference proteome</keyword>
<dbReference type="RefSeq" id="WP_120514495.1">
    <property type="nucleotide sequence ID" value="NZ_QXZY01000001.1"/>
</dbReference>
<dbReference type="Pfam" id="PF00753">
    <property type="entry name" value="Lactamase_B"/>
    <property type="match status" value="1"/>
</dbReference>
<dbReference type="Gene3D" id="3.60.15.10">
    <property type="entry name" value="Ribonuclease Z/Hydroxyacylglutathione hydrolase-like"/>
    <property type="match status" value="1"/>
</dbReference>
<feature type="domain" description="Metallo-beta-lactamase" evidence="1">
    <location>
        <begin position="17"/>
        <end position="214"/>
    </location>
</feature>
<dbReference type="CDD" id="cd07721">
    <property type="entry name" value="yflN-like_MBL-fold"/>
    <property type="match status" value="1"/>
</dbReference>
<name>A0A3N4MME0_9BACT</name>
<comment type="caution">
    <text evidence="2">The sequence shown here is derived from an EMBL/GenBank/DDBJ whole genome shotgun (WGS) entry which is preliminary data.</text>
</comment>
<evidence type="ECO:0000313" key="2">
    <source>
        <dbReference type="EMBL" id="RPD43226.1"/>
    </source>
</evidence>
<protein>
    <submittedName>
        <fullName evidence="2">MBL fold metallo-hydrolase</fullName>
    </submittedName>
</protein>
<dbReference type="OrthoDB" id="9802248at2"/>